<accession>L1L6H6</accession>
<organism evidence="2 3">
    <name type="scientific">Streptomyces ipomoeae 91-03</name>
    <dbReference type="NCBI Taxonomy" id="698759"/>
    <lineage>
        <taxon>Bacteria</taxon>
        <taxon>Bacillati</taxon>
        <taxon>Actinomycetota</taxon>
        <taxon>Actinomycetes</taxon>
        <taxon>Kitasatosporales</taxon>
        <taxon>Streptomycetaceae</taxon>
        <taxon>Streptomyces</taxon>
    </lineage>
</organism>
<comment type="caution">
    <text evidence="2">The sequence shown here is derived from an EMBL/GenBank/DDBJ whole genome shotgun (WGS) entry which is preliminary data.</text>
</comment>
<evidence type="ECO:0000256" key="1">
    <source>
        <dbReference type="SAM" id="MobiDB-lite"/>
    </source>
</evidence>
<feature type="non-terminal residue" evidence="2">
    <location>
        <position position="1"/>
    </location>
</feature>
<gene>
    <name evidence="2" type="ORF">STRIP9103_00111</name>
</gene>
<dbReference type="AlphaFoldDB" id="L1L6H6"/>
<sequence length="177" mass="18155">TRLEGAVSAAAASCVSLKGDPAMRPPATTAPPTAVVVAMNVRRVGVVGDSPESPGGGTSDSVSSVGGIRTLSNRWMGHLACTSAKPHNSRDVVTTGHEGILHPLNGPRSVTRGSLASSTPPLGGRVFSLDETVPPLAPAIRFFIFINALHGSLPVNFLWRPPGNEPEQQPSPSPGTA</sequence>
<dbReference type="Proteomes" id="UP000010411">
    <property type="component" value="Unassembled WGS sequence"/>
</dbReference>
<reference evidence="2 3" key="1">
    <citation type="submission" date="2012-11" db="EMBL/GenBank/DDBJ databases">
        <authorList>
            <person name="Huguet-Tapia J.C."/>
            <person name="Durkin A.S."/>
            <person name="Pettis G.S."/>
            <person name="Badger J.H."/>
        </authorList>
    </citation>
    <scope>NUCLEOTIDE SEQUENCE [LARGE SCALE GENOMIC DNA]</scope>
    <source>
        <strain evidence="2 3">91-03</strain>
    </source>
</reference>
<name>L1L6H6_9ACTN</name>
<evidence type="ECO:0000313" key="2">
    <source>
        <dbReference type="EMBL" id="EKX68527.1"/>
    </source>
</evidence>
<feature type="region of interest" description="Disordered" evidence="1">
    <location>
        <begin position="46"/>
        <end position="65"/>
    </location>
</feature>
<evidence type="ECO:0000313" key="3">
    <source>
        <dbReference type="Proteomes" id="UP000010411"/>
    </source>
</evidence>
<proteinExistence type="predicted"/>
<dbReference type="EMBL" id="AEJC01000071">
    <property type="protein sequence ID" value="EKX68527.1"/>
    <property type="molecule type" value="Genomic_DNA"/>
</dbReference>
<protein>
    <submittedName>
        <fullName evidence="2">Uncharacterized protein</fullName>
    </submittedName>
</protein>
<keyword evidence="3" id="KW-1185">Reference proteome</keyword>